<dbReference type="Gene3D" id="3.40.50.12090">
    <property type="match status" value="1"/>
</dbReference>
<dbReference type="Pfam" id="PF02018">
    <property type="entry name" value="CBM_4_9"/>
    <property type="match status" value="1"/>
</dbReference>
<dbReference type="Gene3D" id="2.60.120.200">
    <property type="match status" value="1"/>
</dbReference>
<dbReference type="PANTHER" id="PTHR42812:SF15">
    <property type="entry name" value="HYDROLASE, PUTATIVE (AFU_ORTHOLOGUE AFUA_2G00930)-RELATED"/>
    <property type="match status" value="1"/>
</dbReference>
<keyword evidence="3" id="KW-0326">Glycosidase</keyword>
<dbReference type="Pfam" id="PF04616">
    <property type="entry name" value="Glyco_hydro_43"/>
    <property type="match status" value="1"/>
</dbReference>
<gene>
    <name evidence="8" type="ORF">M2152_002351</name>
</gene>
<comment type="similarity">
    <text evidence="1">Belongs to the glycosyl hydrolase 43 family.</text>
</comment>
<dbReference type="Gene3D" id="2.60.120.260">
    <property type="entry name" value="Galactose-binding domain-like"/>
    <property type="match status" value="1"/>
</dbReference>
<dbReference type="Proteomes" id="UP001160142">
    <property type="component" value="Unassembled WGS sequence"/>
</dbReference>
<dbReference type="Gene3D" id="1.20.1270.70">
    <property type="entry name" value="Designed single chain three-helix bundle"/>
    <property type="match status" value="1"/>
</dbReference>
<dbReference type="Pfam" id="PF04122">
    <property type="entry name" value="CW_binding_2"/>
    <property type="match status" value="3"/>
</dbReference>
<dbReference type="InterPro" id="IPR007253">
    <property type="entry name" value="Cell_wall-bd_2"/>
</dbReference>
<accession>A0ABT6KSK9</accession>
<feature type="region of interest" description="Disordered" evidence="4">
    <location>
        <begin position="35"/>
        <end position="58"/>
    </location>
</feature>
<dbReference type="InterPro" id="IPR041542">
    <property type="entry name" value="GH43_C2"/>
</dbReference>
<dbReference type="CDD" id="cd09001">
    <property type="entry name" value="GH43_FsAxh1-like"/>
    <property type="match status" value="1"/>
</dbReference>
<sequence length="1178" mass="125152">MSQPSRGALAAASIVTTGALLGAGLFAVGSAASAAEPWDPKPSYTTTDAGDGTYTVPHMNSDVPDVSVDMVPAAENDEGRDIYYKVSTTMQLSPGAPIMKSYDLVNWEIVNYAFDRFTINDAYSLRNGASSYGQGQWASSLRYHDGTFYVLVNSLNLGGAVIYSTDDIENGSWSKAPLGRSLHDPSLFFDTPNGGTPYIVYGGVNIVRLNSTLTAIEQDYGTLIPRSDYSQFPYVGTSGLFEGAQAFYIDGYYYIVMITWPSSGRQVALFRSTDLLGRLDPTPAPYESRGVLNSNGFAQGSLVPVTGEDGELDWHGYFFRDTFPIGRVPALIPATWSDGWPTFGNNGVVPVNGSFDKPIRLSDAEEQLEQQKSIVRSDDFANDAPYRSYQDETWTIPTAPTFDPSLLGVNLVQNPGFEDETVAPWAAQFSATIAKDTTGPATGSAALLVSNRTLNGSTANQVFANKLQVGATYTITAKVKHQHTAAMTYNLCLDFGTPVGLTCTSTNNVQPGDWRTLTRTYTVPSNANVSNVKFAIETPWGNPQPATSSVSFLMDDVSIVGSAPTVEQPTADEIEPNGSNLDMVWQWNHAPDNRYWSLTDREGWLRLTTGKVVTGNYTHRNNLGQMTWLEEARNSLSQRTFGPTQSAEIKLDISGMNNGDVSGLAAYNRDFSYVAVKRVDGVNTVGVVHRGQPFQATINRSTIENFVSGTTADLGSATEVYLKADLDFARTGGQLWTTFYYSTDGSTWTQLGNAQGPLSLDGNLTHFMGHRVAIFNYATQTTGGHVDVDYFALSDVLTAENLPLDETDLEAAVAHAATLDEGDYPTEAWAAMQDALAKATAALAGTPGSQNQIDAPERELSLELAKLAVIAEGSVDPGDVTVDRIAGANRYEVAANISQEAYPDTAPVVYVASGANYPDALSAGPAAAHEGGPLLLVQPNAIPQVIADEIERLDPDKIVVVGGTASVTEGVFNDLSALTDETLRIAGANRYEVSRSIAEYAFGEDVPLVYLATGETFPDALAAGGAAGSRNAPVVLVRGSATALDDETADLLEALGAEKTRVLGGEASVSPGVFAGVNAVAPATRLGGANRYEAARTINSDAFESAERAFIATGLNFPDALAGSAWAAFVGAPLYVAPQSCVTTGVLADLESLGVTHVTLLGGEASLTPEVADLTPCA</sequence>
<keyword evidence="5" id="KW-0732">Signal</keyword>
<dbReference type="Gene3D" id="2.115.10.20">
    <property type="entry name" value="Glycosyl hydrolase domain, family 43"/>
    <property type="match status" value="1"/>
</dbReference>
<evidence type="ECO:0000256" key="2">
    <source>
        <dbReference type="ARBA" id="ARBA00022801"/>
    </source>
</evidence>
<evidence type="ECO:0000256" key="5">
    <source>
        <dbReference type="SAM" id="SignalP"/>
    </source>
</evidence>
<dbReference type="Pfam" id="PF17851">
    <property type="entry name" value="GH43_C2"/>
    <property type="match status" value="1"/>
</dbReference>
<dbReference type="PANTHER" id="PTHR42812">
    <property type="entry name" value="BETA-XYLOSIDASE"/>
    <property type="match status" value="1"/>
</dbReference>
<proteinExistence type="inferred from homology"/>
<feature type="domain" description="CBM-cenC" evidence="6">
    <location>
        <begin position="410"/>
        <end position="539"/>
    </location>
</feature>
<evidence type="ECO:0000313" key="9">
    <source>
        <dbReference type="Proteomes" id="UP001160142"/>
    </source>
</evidence>
<evidence type="ECO:0000259" key="6">
    <source>
        <dbReference type="Pfam" id="PF02018"/>
    </source>
</evidence>
<dbReference type="SUPFAM" id="SSF49899">
    <property type="entry name" value="Concanavalin A-like lectins/glucanases"/>
    <property type="match status" value="1"/>
</dbReference>
<reference evidence="8 9" key="1">
    <citation type="submission" date="2023-04" db="EMBL/GenBank/DDBJ databases">
        <title>Genome Encyclopedia of Bacteria and Archaea VI: Functional Genomics of Type Strains.</title>
        <authorList>
            <person name="Whitman W."/>
        </authorList>
    </citation>
    <scope>NUCLEOTIDE SEQUENCE [LARGE SCALE GENOMIC DNA]</scope>
    <source>
        <strain evidence="8 9">SG_E_30_P1</strain>
    </source>
</reference>
<keyword evidence="2" id="KW-0378">Hydrolase</keyword>
<keyword evidence="9" id="KW-1185">Reference proteome</keyword>
<evidence type="ECO:0000259" key="7">
    <source>
        <dbReference type="Pfam" id="PF17851"/>
    </source>
</evidence>
<dbReference type="RefSeq" id="WP_322134456.1">
    <property type="nucleotide sequence ID" value="NZ_CP085036.1"/>
</dbReference>
<comment type="caution">
    <text evidence="8">The sequence shown here is derived from an EMBL/GenBank/DDBJ whole genome shotgun (WGS) entry which is preliminary data.</text>
</comment>
<feature type="signal peptide" evidence="5">
    <location>
        <begin position="1"/>
        <end position="34"/>
    </location>
</feature>
<dbReference type="InterPro" id="IPR023296">
    <property type="entry name" value="Glyco_hydro_beta-prop_sf"/>
</dbReference>
<name>A0ABT6KSK9_9MICO</name>
<dbReference type="InterPro" id="IPR006710">
    <property type="entry name" value="Glyco_hydro_43"/>
</dbReference>
<organism evidence="8 9">
    <name type="scientific">Antiquaquibacter oligotrophicus</name>
    <dbReference type="NCBI Taxonomy" id="2880260"/>
    <lineage>
        <taxon>Bacteria</taxon>
        <taxon>Bacillati</taxon>
        <taxon>Actinomycetota</taxon>
        <taxon>Actinomycetes</taxon>
        <taxon>Micrococcales</taxon>
        <taxon>Microbacteriaceae</taxon>
        <taxon>Antiquaquibacter</taxon>
    </lineage>
</organism>
<feature type="domain" description="Beta-xylosidase C-terminal Concanavalin A-like" evidence="7">
    <location>
        <begin position="578"/>
        <end position="792"/>
    </location>
</feature>
<evidence type="ECO:0000313" key="8">
    <source>
        <dbReference type="EMBL" id="MDH6182169.1"/>
    </source>
</evidence>
<dbReference type="InterPro" id="IPR051795">
    <property type="entry name" value="Glycosyl_Hydrlase_43"/>
</dbReference>
<evidence type="ECO:0000256" key="1">
    <source>
        <dbReference type="ARBA" id="ARBA00009865"/>
    </source>
</evidence>
<dbReference type="InterPro" id="IPR003305">
    <property type="entry name" value="CenC_carb-bd"/>
</dbReference>
<dbReference type="SUPFAM" id="SSF49785">
    <property type="entry name" value="Galactose-binding domain-like"/>
    <property type="match status" value="1"/>
</dbReference>
<feature type="compositionally biased region" description="Low complexity" evidence="4">
    <location>
        <begin position="44"/>
        <end position="58"/>
    </location>
</feature>
<dbReference type="EMBL" id="JARXVQ010000001">
    <property type="protein sequence ID" value="MDH6182169.1"/>
    <property type="molecule type" value="Genomic_DNA"/>
</dbReference>
<protein>
    <submittedName>
        <fullName evidence="8">Beta-xylosidase/putative cell wall-binding protein</fullName>
    </submittedName>
</protein>
<dbReference type="InterPro" id="IPR008979">
    <property type="entry name" value="Galactose-bd-like_sf"/>
</dbReference>
<dbReference type="SUPFAM" id="SSF75005">
    <property type="entry name" value="Arabinanase/levansucrase/invertase"/>
    <property type="match status" value="1"/>
</dbReference>
<dbReference type="InterPro" id="IPR013320">
    <property type="entry name" value="ConA-like_dom_sf"/>
</dbReference>
<evidence type="ECO:0000256" key="4">
    <source>
        <dbReference type="SAM" id="MobiDB-lite"/>
    </source>
</evidence>
<feature type="chain" id="PRO_5045564914" evidence="5">
    <location>
        <begin position="35"/>
        <end position="1178"/>
    </location>
</feature>
<evidence type="ECO:0000256" key="3">
    <source>
        <dbReference type="ARBA" id="ARBA00023295"/>
    </source>
</evidence>